<name>A0A317DJ57_9ACTN</name>
<evidence type="ECO:0000259" key="1">
    <source>
        <dbReference type="PROSITE" id="PS50994"/>
    </source>
</evidence>
<evidence type="ECO:0000313" key="2">
    <source>
        <dbReference type="EMBL" id="PWR14402.1"/>
    </source>
</evidence>
<dbReference type="Proteomes" id="UP000246050">
    <property type="component" value="Unassembled WGS sequence"/>
</dbReference>
<comment type="caution">
    <text evidence="2">The sequence shown here is derived from an EMBL/GenBank/DDBJ whole genome shotgun (WGS) entry which is preliminary data.</text>
</comment>
<dbReference type="SUPFAM" id="SSF53098">
    <property type="entry name" value="Ribonuclease H-like"/>
    <property type="match status" value="1"/>
</dbReference>
<feature type="domain" description="Integrase catalytic" evidence="1">
    <location>
        <begin position="158"/>
        <end position="337"/>
    </location>
</feature>
<protein>
    <submittedName>
        <fullName evidence="2">Integrase</fullName>
    </submittedName>
</protein>
<dbReference type="PROSITE" id="PS50994">
    <property type="entry name" value="INTEGRASE"/>
    <property type="match status" value="1"/>
</dbReference>
<sequence>MLLRLAYLGITNALTLLRLLPCGDHDKDIEILSLRHQLAVLQRQLDGQQVRFEPVDRAWLSALLHPLPRPTLRRLRLLVRPDTVLKWHRDLIARRHAAVSRPRRRGRPRTLRSIRALVLRLARENGSWGYLRVHGELLTLGIKVAPSTVWEILREAGIDPAPDRAATTWTDFLRSQAEALLAADFIETVTLTGARMYILTVIEHASRRIRVLGVTAHPTAAWVCQAARNLVMDLEDAGCKVKYLIRDRDGKYPGTFDAILSDAGITVVPSGIQVPRMNAIMERWVRTCRRELLNRTLIWNQRHLLHALREYERFYNLHRPHQGIANVRPLKPLPEPITDPDQLVRLNIHRRDRLGGVLHEYEHAA</sequence>
<dbReference type="InterPro" id="IPR036397">
    <property type="entry name" value="RNaseH_sf"/>
</dbReference>
<dbReference type="GO" id="GO:0003676">
    <property type="term" value="F:nucleic acid binding"/>
    <property type="evidence" value="ECO:0007669"/>
    <property type="project" value="InterPro"/>
</dbReference>
<gene>
    <name evidence="2" type="ORF">DKT69_16590</name>
</gene>
<organism evidence="2 3">
    <name type="scientific">Micromonospora sicca</name>
    <dbReference type="NCBI Taxonomy" id="2202420"/>
    <lineage>
        <taxon>Bacteria</taxon>
        <taxon>Bacillati</taxon>
        <taxon>Actinomycetota</taxon>
        <taxon>Actinomycetes</taxon>
        <taxon>Micromonosporales</taxon>
        <taxon>Micromonosporaceae</taxon>
        <taxon>Micromonospora</taxon>
    </lineage>
</organism>
<dbReference type="Pfam" id="PF13683">
    <property type="entry name" value="rve_3"/>
    <property type="match status" value="1"/>
</dbReference>
<dbReference type="InterPro" id="IPR012337">
    <property type="entry name" value="RNaseH-like_sf"/>
</dbReference>
<dbReference type="EMBL" id="QGKS01000235">
    <property type="protein sequence ID" value="PWR14402.1"/>
    <property type="molecule type" value="Genomic_DNA"/>
</dbReference>
<evidence type="ECO:0000313" key="3">
    <source>
        <dbReference type="Proteomes" id="UP000246050"/>
    </source>
</evidence>
<reference evidence="2 3" key="1">
    <citation type="submission" date="2018-05" db="EMBL/GenBank/DDBJ databases">
        <title>Micromonosporas from Atacama Desert.</title>
        <authorList>
            <person name="Carro L."/>
            <person name="Golinska P."/>
            <person name="Klenk H.-P."/>
            <person name="Goodfellow M."/>
        </authorList>
    </citation>
    <scope>NUCLEOTIDE SEQUENCE [LARGE SCALE GENOMIC DNA]</scope>
    <source>
        <strain evidence="2 3">4G51</strain>
    </source>
</reference>
<dbReference type="Gene3D" id="3.30.420.10">
    <property type="entry name" value="Ribonuclease H-like superfamily/Ribonuclease H"/>
    <property type="match status" value="1"/>
</dbReference>
<dbReference type="InterPro" id="IPR001584">
    <property type="entry name" value="Integrase_cat-core"/>
</dbReference>
<dbReference type="OrthoDB" id="1551204at2"/>
<dbReference type="GO" id="GO:0015074">
    <property type="term" value="P:DNA integration"/>
    <property type="evidence" value="ECO:0007669"/>
    <property type="project" value="InterPro"/>
</dbReference>
<accession>A0A317DJ57</accession>
<dbReference type="AlphaFoldDB" id="A0A317DJ57"/>
<dbReference type="RefSeq" id="WP_109802445.1">
    <property type="nucleotide sequence ID" value="NZ_QGKS01000235.1"/>
</dbReference>
<proteinExistence type="predicted"/>